<protein>
    <submittedName>
        <fullName evidence="1">Uncharacterized protein</fullName>
    </submittedName>
</protein>
<proteinExistence type="predicted"/>
<reference evidence="1" key="2">
    <citation type="submission" date="2025-09" db="UniProtKB">
        <authorList>
            <consortium name="EnsemblPlants"/>
        </authorList>
    </citation>
    <scope>IDENTIFICATION</scope>
</reference>
<evidence type="ECO:0000313" key="1">
    <source>
        <dbReference type="EnsemblPlants" id="AVESA.00010b.r2.5DG1000580.1.CDS.1"/>
    </source>
</evidence>
<evidence type="ECO:0000313" key="2">
    <source>
        <dbReference type="Proteomes" id="UP001732700"/>
    </source>
</evidence>
<dbReference type="EnsemblPlants" id="AVESA.00010b.r2.5DG1000580.1">
    <property type="protein sequence ID" value="AVESA.00010b.r2.5DG1000580.1.CDS.1"/>
    <property type="gene ID" value="AVESA.00010b.r2.5DG1000580"/>
</dbReference>
<organism evidence="1 2">
    <name type="scientific">Avena sativa</name>
    <name type="common">Oat</name>
    <dbReference type="NCBI Taxonomy" id="4498"/>
    <lineage>
        <taxon>Eukaryota</taxon>
        <taxon>Viridiplantae</taxon>
        <taxon>Streptophyta</taxon>
        <taxon>Embryophyta</taxon>
        <taxon>Tracheophyta</taxon>
        <taxon>Spermatophyta</taxon>
        <taxon>Magnoliopsida</taxon>
        <taxon>Liliopsida</taxon>
        <taxon>Poales</taxon>
        <taxon>Poaceae</taxon>
        <taxon>BOP clade</taxon>
        <taxon>Pooideae</taxon>
        <taxon>Poodae</taxon>
        <taxon>Poeae</taxon>
        <taxon>Poeae Chloroplast Group 1 (Aveneae type)</taxon>
        <taxon>Aveninae</taxon>
        <taxon>Avena</taxon>
    </lineage>
</organism>
<sequence>MPKWCVRKSRQSPRGNDSERFEAKCFFAYAPVIAGHCREGNASLACDVLEKMIKANVLPDLYCYNSLIVGLSKVGRMVEATGYYAQMQDRGLEPNAFTYSGLIQGYSKIGDLEKAEQLFQQMLNSGLKPNDVIYTDLLEGYFKSNGIEKVSSILQSMLGQGVSPDNLMCGTVIHNLFRSGNMQLAFRVLSEIEKTGFVPDLRTYSSLLSGLGKIADMEKAFALLDEMAKKGLEPDIVCYNILIDGLCKSGDIIHARKVFNTSILDNGLVPNCMTYIALIYGNCKIDDTTDAFDLYNEMLARGVVPDAYLYAALTAGCSNAADLEQAVFITEEMFIRGYASVSCFNTLVHGFCKRGKIKETLKLLCVMMDRDIVPNALTIENVINGLGEAGKLCEAYTIFVELQQKEPSQSATTQFSSLFMEMINKGLIPLNIIHDMIQAHCKEGDLDKALILHHAVLEKGSLMGCSTYIALVDGLCRVGKLTEALNLLKEIQKLGIHPNEDQCLVLLNNLHTSGYIQEYSKVFDAMLCNKWLQKDKHCNLAGII</sequence>
<reference evidence="1" key="1">
    <citation type="submission" date="2021-05" db="EMBL/GenBank/DDBJ databases">
        <authorList>
            <person name="Scholz U."/>
            <person name="Mascher M."/>
            <person name="Fiebig A."/>
        </authorList>
    </citation>
    <scope>NUCLEOTIDE SEQUENCE [LARGE SCALE GENOMIC DNA]</scope>
</reference>
<dbReference type="Proteomes" id="UP001732700">
    <property type="component" value="Chromosome 5D"/>
</dbReference>
<accession>A0ACD5YLW0</accession>
<keyword evidence="2" id="KW-1185">Reference proteome</keyword>
<name>A0ACD5YLW0_AVESA</name>